<name>A0A1B1AEV0_9PROT</name>
<dbReference type="OrthoDB" id="8480224at2"/>
<evidence type="ECO:0000256" key="1">
    <source>
        <dbReference type="SAM" id="SignalP"/>
    </source>
</evidence>
<dbReference type="RefSeq" id="WP_066767900.1">
    <property type="nucleotide sequence ID" value="NZ_CP013244.1"/>
</dbReference>
<proteinExistence type="predicted"/>
<feature type="signal peptide" evidence="1">
    <location>
        <begin position="1"/>
        <end position="22"/>
    </location>
</feature>
<dbReference type="AlphaFoldDB" id="A0A1B1AEV0"/>
<accession>A0A1B1AEV0</accession>
<organism evidence="2 3">
    <name type="scientific">Candidatus Viadribacter manganicus</name>
    <dbReference type="NCBI Taxonomy" id="1759059"/>
    <lineage>
        <taxon>Bacteria</taxon>
        <taxon>Pseudomonadati</taxon>
        <taxon>Pseudomonadota</taxon>
        <taxon>Alphaproteobacteria</taxon>
        <taxon>Hyphomonadales</taxon>
        <taxon>Hyphomonadaceae</taxon>
        <taxon>Candidatus Viadribacter</taxon>
    </lineage>
</organism>
<gene>
    <name evidence="2" type="ORF">ATE48_03620</name>
</gene>
<reference evidence="2 3" key="1">
    <citation type="submission" date="2015-11" db="EMBL/GenBank/DDBJ databases">
        <title>Whole-Genome Sequence of Candidatus Oderbacter manganicum from the National Park Lower Oder Valley, Germany.</title>
        <authorList>
            <person name="Braun B."/>
            <person name="Liere K."/>
            <person name="Szewzyk U."/>
        </authorList>
    </citation>
    <scope>NUCLEOTIDE SEQUENCE [LARGE SCALE GENOMIC DNA]</scope>
    <source>
        <strain evidence="2 3">OTSz_A_272</strain>
    </source>
</reference>
<protein>
    <recommendedName>
        <fullName evidence="4">Lipoprotein</fullName>
    </recommendedName>
</protein>
<dbReference type="PROSITE" id="PS51257">
    <property type="entry name" value="PROKAR_LIPOPROTEIN"/>
    <property type="match status" value="1"/>
</dbReference>
<dbReference type="KEGG" id="cbot:ATE48_03620"/>
<dbReference type="Proteomes" id="UP000092498">
    <property type="component" value="Chromosome"/>
</dbReference>
<evidence type="ECO:0000313" key="3">
    <source>
        <dbReference type="Proteomes" id="UP000092498"/>
    </source>
</evidence>
<evidence type="ECO:0008006" key="4">
    <source>
        <dbReference type="Google" id="ProtNLM"/>
    </source>
</evidence>
<keyword evidence="1" id="KW-0732">Signal</keyword>
<sequence>MKLRAIVLALALAACGQTGEQAEVPTGPAGPDPSTLNIEIGRYGAMLSQVNDQSAERPGSIQPEVTSQRDLARRLREAVWSYNIQRSQLCSKGLFTEVACGSAYEPVWISEPETVEPTLEEIQSRSDALGAEVQRLWGAVCDDAKSRVPEEERMAVCPME</sequence>
<keyword evidence="3" id="KW-1185">Reference proteome</keyword>
<feature type="chain" id="PRO_5008518672" description="Lipoprotein" evidence="1">
    <location>
        <begin position="23"/>
        <end position="160"/>
    </location>
</feature>
<dbReference type="EMBL" id="CP013244">
    <property type="protein sequence ID" value="ANP45074.1"/>
    <property type="molecule type" value="Genomic_DNA"/>
</dbReference>
<dbReference type="InParanoid" id="A0A1B1AEV0"/>
<evidence type="ECO:0000313" key="2">
    <source>
        <dbReference type="EMBL" id="ANP45074.1"/>
    </source>
</evidence>